<dbReference type="EMBL" id="JACHGT010000012">
    <property type="protein sequence ID" value="MBB6037336.1"/>
    <property type="molecule type" value="Genomic_DNA"/>
</dbReference>
<dbReference type="SUPFAM" id="SSF52266">
    <property type="entry name" value="SGNH hydrolase"/>
    <property type="match status" value="1"/>
</dbReference>
<name>A0A841FMH7_9ACTN</name>
<dbReference type="RefSeq" id="WP_184790161.1">
    <property type="nucleotide sequence ID" value="NZ_BONT01000081.1"/>
</dbReference>
<keyword evidence="3" id="KW-1185">Reference proteome</keyword>
<proteinExistence type="predicted"/>
<evidence type="ECO:0000259" key="1">
    <source>
        <dbReference type="Pfam" id="PF13472"/>
    </source>
</evidence>
<dbReference type="AlphaFoldDB" id="A0A841FMH7"/>
<comment type="caution">
    <text evidence="2">The sequence shown here is derived from an EMBL/GenBank/DDBJ whole genome shotgun (WGS) entry which is preliminary data.</text>
</comment>
<dbReference type="InterPro" id="IPR051532">
    <property type="entry name" value="Ester_Hydrolysis_Enzymes"/>
</dbReference>
<dbReference type="Pfam" id="PF13472">
    <property type="entry name" value="Lipase_GDSL_2"/>
    <property type="match status" value="1"/>
</dbReference>
<feature type="domain" description="SGNH hydrolase-type esterase" evidence="1">
    <location>
        <begin position="5"/>
        <end position="162"/>
    </location>
</feature>
<sequence length="242" mass="25758">MKLLCLGDSITRAQVSADYTAILRDRLPRFTVVGSGVNHEMSAGLLARLDTAVAARPDVVTVLIGTNDLRHALDPRDADALTKRWGLTGPHDADAYCAHLSGIATRLRDETGARVALISPPVLGEDPGSPAMALAAEYADITREVATEHEVAYLPLHERMLELLGDGGPRYRTGAVYAARAAIRHFVLRQGFDTVSRSRGLRLTTDTVHLNGVGARLVADLIAGFALAPAPFAPAGAPTINR</sequence>
<dbReference type="InterPro" id="IPR013830">
    <property type="entry name" value="SGNH_hydro"/>
</dbReference>
<reference evidence="2 3" key="1">
    <citation type="submission" date="2020-08" db="EMBL/GenBank/DDBJ databases">
        <title>Genomic Encyclopedia of Type Strains, Phase IV (KMG-IV): sequencing the most valuable type-strain genomes for metagenomic binning, comparative biology and taxonomic classification.</title>
        <authorList>
            <person name="Goeker M."/>
        </authorList>
    </citation>
    <scope>NUCLEOTIDE SEQUENCE [LARGE SCALE GENOMIC DNA]</scope>
    <source>
        <strain evidence="2 3">YIM 65646</strain>
    </source>
</reference>
<gene>
    <name evidence="2" type="ORF">HNR73_005212</name>
</gene>
<dbReference type="GO" id="GO:0004622">
    <property type="term" value="F:phosphatidylcholine lysophospholipase activity"/>
    <property type="evidence" value="ECO:0007669"/>
    <property type="project" value="TreeGrafter"/>
</dbReference>
<dbReference type="PANTHER" id="PTHR30383">
    <property type="entry name" value="THIOESTERASE 1/PROTEASE 1/LYSOPHOSPHOLIPASE L1"/>
    <property type="match status" value="1"/>
</dbReference>
<accession>A0A841FMH7</accession>
<dbReference type="Proteomes" id="UP000548476">
    <property type="component" value="Unassembled WGS sequence"/>
</dbReference>
<dbReference type="PANTHER" id="PTHR30383:SF5">
    <property type="entry name" value="SGNH HYDROLASE-TYPE ESTERASE DOMAIN-CONTAINING PROTEIN"/>
    <property type="match status" value="1"/>
</dbReference>
<evidence type="ECO:0000313" key="2">
    <source>
        <dbReference type="EMBL" id="MBB6037336.1"/>
    </source>
</evidence>
<dbReference type="Gene3D" id="3.40.50.1110">
    <property type="entry name" value="SGNH hydrolase"/>
    <property type="match status" value="1"/>
</dbReference>
<dbReference type="InterPro" id="IPR036514">
    <property type="entry name" value="SGNH_hydro_sf"/>
</dbReference>
<organism evidence="2 3">
    <name type="scientific">Phytomonospora endophytica</name>
    <dbReference type="NCBI Taxonomy" id="714109"/>
    <lineage>
        <taxon>Bacteria</taxon>
        <taxon>Bacillati</taxon>
        <taxon>Actinomycetota</taxon>
        <taxon>Actinomycetes</taxon>
        <taxon>Micromonosporales</taxon>
        <taxon>Micromonosporaceae</taxon>
        <taxon>Phytomonospora</taxon>
    </lineage>
</organism>
<evidence type="ECO:0000313" key="3">
    <source>
        <dbReference type="Proteomes" id="UP000548476"/>
    </source>
</evidence>
<protein>
    <submittedName>
        <fullName evidence="2">Lysophospholipase L1-like esterase</fullName>
    </submittedName>
</protein>